<proteinExistence type="predicted"/>
<gene>
    <name evidence="2" type="ORF">FDA38_08720</name>
</gene>
<feature type="transmembrane region" description="Helical" evidence="1">
    <location>
        <begin position="65"/>
        <end position="83"/>
    </location>
</feature>
<name>A0A4U3M269_9ACTN</name>
<evidence type="ECO:0000313" key="3">
    <source>
        <dbReference type="Proteomes" id="UP000305836"/>
    </source>
</evidence>
<keyword evidence="1" id="KW-0812">Transmembrane</keyword>
<keyword evidence="1" id="KW-0472">Membrane</keyword>
<reference evidence="2 3" key="1">
    <citation type="submission" date="2019-04" db="EMBL/GenBank/DDBJ databases">
        <title>Kribbella sp. NEAU-THZ 27 nov., a novel actinomycete isolated from soil.</title>
        <authorList>
            <person name="Duan L."/>
        </authorList>
    </citation>
    <scope>NUCLEOTIDE SEQUENCE [LARGE SCALE GENOMIC DNA]</scope>
    <source>
        <strain evidence="3">NEAU-THZ27</strain>
    </source>
</reference>
<sequence>MTAEANSSVPVAPPTYVSRRFKNMVTWGAMVVGGLIGLSFLLSIIDWSVTGAPWFRQLLIEHYPVMVGLPSAALLAYLIVVLFEARFDKIEMSIGTLIKFRGASGPVILWILVFSTITIAIRLLW</sequence>
<evidence type="ECO:0000256" key="1">
    <source>
        <dbReference type="SAM" id="Phobius"/>
    </source>
</evidence>
<dbReference type="Proteomes" id="UP000305836">
    <property type="component" value="Unassembled WGS sequence"/>
</dbReference>
<evidence type="ECO:0000313" key="2">
    <source>
        <dbReference type="EMBL" id="TKK82825.1"/>
    </source>
</evidence>
<keyword evidence="1" id="KW-1133">Transmembrane helix</keyword>
<dbReference type="AlphaFoldDB" id="A0A4U3M269"/>
<dbReference type="RefSeq" id="WP_137253514.1">
    <property type="nucleotide sequence ID" value="NZ_JBHSPQ010000001.1"/>
</dbReference>
<keyword evidence="3" id="KW-1185">Reference proteome</keyword>
<feature type="transmembrane region" description="Helical" evidence="1">
    <location>
        <begin position="103"/>
        <end position="124"/>
    </location>
</feature>
<protein>
    <submittedName>
        <fullName evidence="2">Uncharacterized protein</fullName>
    </submittedName>
</protein>
<comment type="caution">
    <text evidence="2">The sequence shown here is derived from an EMBL/GenBank/DDBJ whole genome shotgun (WGS) entry which is preliminary data.</text>
</comment>
<feature type="transmembrane region" description="Helical" evidence="1">
    <location>
        <begin position="24"/>
        <end position="45"/>
    </location>
</feature>
<organism evidence="2 3">
    <name type="scientific">Kribbella jiaozuonensis</name>
    <dbReference type="NCBI Taxonomy" id="2575441"/>
    <lineage>
        <taxon>Bacteria</taxon>
        <taxon>Bacillati</taxon>
        <taxon>Actinomycetota</taxon>
        <taxon>Actinomycetes</taxon>
        <taxon>Propionibacteriales</taxon>
        <taxon>Kribbellaceae</taxon>
        <taxon>Kribbella</taxon>
    </lineage>
</organism>
<accession>A0A4U3M269</accession>
<dbReference type="OrthoDB" id="5188221at2"/>
<dbReference type="EMBL" id="SZPZ01000001">
    <property type="protein sequence ID" value="TKK82825.1"/>
    <property type="molecule type" value="Genomic_DNA"/>
</dbReference>